<proteinExistence type="predicted"/>
<evidence type="ECO:0000313" key="4">
    <source>
        <dbReference type="Proteomes" id="UP000283666"/>
    </source>
</evidence>
<dbReference type="RefSeq" id="WP_072104401.1">
    <property type="nucleotide sequence ID" value="NZ_FEUR01000011.1"/>
</dbReference>
<reference evidence="2 4" key="2">
    <citation type="submission" date="2017-09" db="EMBL/GenBank/DDBJ databases">
        <title>Phenotypic and genotypic characterization of Colombian isolates of Neisseria meningitidis recovered from invasive disease.</title>
        <authorList>
            <person name="Duarte C."/>
            <person name="Gabastou J.M."/>
            <person name="Moreno J."/>
        </authorList>
    </citation>
    <scope>NUCLEOTIDE SEQUENCE [LARGE SCALE GENOMIC DNA]</scope>
    <source>
        <strain evidence="2 4">INS-Nm1012</strain>
    </source>
</reference>
<dbReference type="Proteomes" id="UP000283666">
    <property type="component" value="Unassembled WGS sequence"/>
</dbReference>
<dbReference type="EMBL" id="NWZY01000010">
    <property type="protein sequence ID" value="RQK79277.1"/>
    <property type="molecule type" value="Genomic_DNA"/>
</dbReference>
<dbReference type="AlphaFoldDB" id="A0A0Y5J4Q8"/>
<organism evidence="2 4">
    <name type="scientific">Neisseria meningitidis</name>
    <dbReference type="NCBI Taxonomy" id="487"/>
    <lineage>
        <taxon>Bacteria</taxon>
        <taxon>Pseudomonadati</taxon>
        <taxon>Pseudomonadota</taxon>
        <taxon>Betaproteobacteria</taxon>
        <taxon>Neisseriales</taxon>
        <taxon>Neisseriaceae</taxon>
        <taxon>Neisseria</taxon>
    </lineage>
</organism>
<evidence type="ECO:0000313" key="1">
    <source>
        <dbReference type="EMBL" id="CWP41718.1"/>
    </source>
</evidence>
<dbReference type="EMBL" id="FEVP01000003">
    <property type="protein sequence ID" value="CWP41718.1"/>
    <property type="molecule type" value="Genomic_DNA"/>
</dbReference>
<protein>
    <submittedName>
        <fullName evidence="1">OpcA</fullName>
    </submittedName>
</protein>
<dbReference type="Pfam" id="PF07239">
    <property type="entry name" value="OpcA"/>
    <property type="match status" value="1"/>
</dbReference>
<dbReference type="InterPro" id="IPR020080">
    <property type="entry name" value="OM_adhesin/peptidase_omptin"/>
</dbReference>
<reference evidence="1 3" key="1">
    <citation type="submission" date="2016-02" db="EMBL/GenBank/DDBJ databases">
        <authorList>
            <consortium name="Pathogen Informatics"/>
        </authorList>
    </citation>
    <scope>NUCLEOTIDE SEQUENCE [LARGE SCALE GENOMIC DNA]</scope>
    <source>
        <strain evidence="1 3">2842STDY5881269</strain>
    </source>
</reference>
<dbReference type="SUPFAM" id="SSF69917">
    <property type="entry name" value="OMPT-like"/>
    <property type="match status" value="1"/>
</dbReference>
<dbReference type="InterPro" id="IPR009876">
    <property type="entry name" value="OM_adhesin_OpcA"/>
</dbReference>
<dbReference type="Gene3D" id="2.40.128.100">
    <property type="entry name" value="OPCA outer membrane adhesin/invasin"/>
    <property type="match status" value="1"/>
</dbReference>
<name>A0A0Y5J4Q8_NEIME</name>
<sequence length="102" mass="11418">MTPWADAYADLRGKTKVMTTQMGASRDVSKSAKGWSVGIGLNVGKQLTDSVGLEFDPYYRHKTIYKPREIVLDGDKTKMGRSKSNEYGFRVAATFYSQLKSK</sequence>
<evidence type="ECO:0000313" key="2">
    <source>
        <dbReference type="EMBL" id="RQK79277.1"/>
    </source>
</evidence>
<dbReference type="GO" id="GO:0004190">
    <property type="term" value="F:aspartic-type endopeptidase activity"/>
    <property type="evidence" value="ECO:0007669"/>
    <property type="project" value="InterPro"/>
</dbReference>
<comment type="caution">
    <text evidence="2">The sequence shown here is derived from an EMBL/GenBank/DDBJ whole genome shotgun (WGS) entry which is preliminary data.</text>
</comment>
<accession>A0A0Y5J4Q8</accession>
<evidence type="ECO:0000313" key="3">
    <source>
        <dbReference type="Proteomes" id="UP000072443"/>
    </source>
</evidence>
<dbReference type="Proteomes" id="UP000072443">
    <property type="component" value="Unassembled WGS sequence"/>
</dbReference>
<gene>
    <name evidence="2" type="ORF">COH52_05115</name>
    <name evidence="1" type="ORF">ERS514591_00433</name>
</gene>